<protein>
    <submittedName>
        <fullName evidence="2">Uncharacterized protein</fullName>
    </submittedName>
</protein>
<feature type="transmembrane region" description="Helical" evidence="1">
    <location>
        <begin position="32"/>
        <end position="50"/>
    </location>
</feature>
<keyword evidence="3" id="KW-1185">Reference proteome</keyword>
<comment type="caution">
    <text evidence="2">The sequence shown here is derived from an EMBL/GenBank/DDBJ whole genome shotgun (WGS) entry which is preliminary data.</text>
</comment>
<dbReference type="RefSeq" id="WP_267535367.1">
    <property type="nucleotide sequence ID" value="NZ_JAPNKA010000001.1"/>
</dbReference>
<keyword evidence="1" id="KW-0472">Membrane</keyword>
<keyword evidence="1" id="KW-1133">Transmembrane helix</keyword>
<reference evidence="2 3" key="1">
    <citation type="submission" date="2022-11" db="EMBL/GenBank/DDBJ databases">
        <title>Minimal conservation of predation-associated metabolite biosynthetic gene clusters underscores biosynthetic potential of Myxococcota including descriptions for ten novel species: Archangium lansinium sp. nov., Myxococcus landrumus sp. nov., Nannocystis bai.</title>
        <authorList>
            <person name="Ahearne A."/>
            <person name="Stevens C."/>
            <person name="Phillips K."/>
        </authorList>
    </citation>
    <scope>NUCLEOTIDE SEQUENCE [LARGE SCALE GENOMIC DNA]</scope>
    <source>
        <strain evidence="2 3">MIWBW</strain>
    </source>
</reference>
<dbReference type="EMBL" id="JAPNKA010000001">
    <property type="protein sequence ID" value="MCY1076480.1"/>
    <property type="molecule type" value="Genomic_DNA"/>
</dbReference>
<evidence type="ECO:0000313" key="3">
    <source>
        <dbReference type="Proteomes" id="UP001207654"/>
    </source>
</evidence>
<feature type="transmembrane region" description="Helical" evidence="1">
    <location>
        <begin position="93"/>
        <end position="121"/>
    </location>
</feature>
<gene>
    <name evidence="2" type="ORF">OV287_18550</name>
</gene>
<accession>A0ABT4A4B7</accession>
<sequence length="123" mass="13004">MFKNISKGLKPEQVKDSVFDSDSEEQDPRRHIVIHVGLLGLVAILAGAASVPMSRSSPGATISLNGLLFVLIWVSYAVYAVSSSLGIRRRRSLIDILGVHGAALVLSVPVGIVLMVLLGALMG</sequence>
<proteinExistence type="predicted"/>
<feature type="transmembrane region" description="Helical" evidence="1">
    <location>
        <begin position="62"/>
        <end position="81"/>
    </location>
</feature>
<evidence type="ECO:0000256" key="1">
    <source>
        <dbReference type="SAM" id="Phobius"/>
    </source>
</evidence>
<dbReference type="Proteomes" id="UP001207654">
    <property type="component" value="Unassembled WGS sequence"/>
</dbReference>
<organism evidence="2 3">
    <name type="scientific">Archangium lansingense</name>
    <dbReference type="NCBI Taxonomy" id="2995310"/>
    <lineage>
        <taxon>Bacteria</taxon>
        <taxon>Pseudomonadati</taxon>
        <taxon>Myxococcota</taxon>
        <taxon>Myxococcia</taxon>
        <taxon>Myxococcales</taxon>
        <taxon>Cystobacterineae</taxon>
        <taxon>Archangiaceae</taxon>
        <taxon>Archangium</taxon>
    </lineage>
</organism>
<evidence type="ECO:0000313" key="2">
    <source>
        <dbReference type="EMBL" id="MCY1076480.1"/>
    </source>
</evidence>
<name>A0ABT4A4B7_9BACT</name>
<keyword evidence="1" id="KW-0812">Transmembrane</keyword>